<reference evidence="3" key="1">
    <citation type="submission" date="2022-11" db="UniProtKB">
        <authorList>
            <consortium name="WormBaseParasite"/>
        </authorList>
    </citation>
    <scope>IDENTIFICATION</scope>
</reference>
<evidence type="ECO:0000256" key="1">
    <source>
        <dbReference type="SAM" id="MobiDB-lite"/>
    </source>
</evidence>
<organism evidence="2 3">
    <name type="scientific">Meloidogyne incognita</name>
    <name type="common">Southern root-knot nematode worm</name>
    <name type="synonym">Oxyuris incognita</name>
    <dbReference type="NCBI Taxonomy" id="6306"/>
    <lineage>
        <taxon>Eukaryota</taxon>
        <taxon>Metazoa</taxon>
        <taxon>Ecdysozoa</taxon>
        <taxon>Nematoda</taxon>
        <taxon>Chromadorea</taxon>
        <taxon>Rhabditida</taxon>
        <taxon>Tylenchina</taxon>
        <taxon>Tylenchomorpha</taxon>
        <taxon>Tylenchoidea</taxon>
        <taxon>Meloidogynidae</taxon>
        <taxon>Meloidogyninae</taxon>
        <taxon>Meloidogyne</taxon>
        <taxon>Meloidogyne incognita group</taxon>
    </lineage>
</organism>
<feature type="region of interest" description="Disordered" evidence="1">
    <location>
        <begin position="1"/>
        <end position="52"/>
    </location>
</feature>
<dbReference type="WBParaSite" id="Minc3s08331g42147">
    <property type="protein sequence ID" value="Minc3s08331g42147"/>
    <property type="gene ID" value="Minc3s08331g42147"/>
</dbReference>
<name>A0A914NQK6_MELIC</name>
<accession>A0A914NQK6</accession>
<evidence type="ECO:0000313" key="3">
    <source>
        <dbReference type="WBParaSite" id="Minc3s08331g42147"/>
    </source>
</evidence>
<proteinExistence type="predicted"/>
<dbReference type="Proteomes" id="UP000887563">
    <property type="component" value="Unplaced"/>
</dbReference>
<evidence type="ECO:0000313" key="2">
    <source>
        <dbReference type="Proteomes" id="UP000887563"/>
    </source>
</evidence>
<feature type="compositionally biased region" description="Polar residues" evidence="1">
    <location>
        <begin position="12"/>
        <end position="23"/>
    </location>
</feature>
<keyword evidence="2" id="KW-1185">Reference proteome</keyword>
<protein>
    <submittedName>
        <fullName evidence="3">Uncharacterized protein</fullName>
    </submittedName>
</protein>
<sequence length="52" mass="5762">MHRLGDNKITEAFNQTPVASQSYGALDGLATNNGNTRDERDDAYDRYVTGKN</sequence>
<dbReference type="AlphaFoldDB" id="A0A914NQK6"/>
<feature type="compositionally biased region" description="Basic and acidic residues" evidence="1">
    <location>
        <begin position="36"/>
        <end position="45"/>
    </location>
</feature>